<dbReference type="Gene3D" id="1.10.10.10">
    <property type="entry name" value="Winged helix-like DNA-binding domain superfamily/Winged helix DNA-binding domain"/>
    <property type="match status" value="1"/>
</dbReference>
<dbReference type="InterPro" id="IPR036388">
    <property type="entry name" value="WH-like_DNA-bd_sf"/>
</dbReference>
<proteinExistence type="predicted"/>
<dbReference type="PRINTS" id="PR00598">
    <property type="entry name" value="HTHMARR"/>
</dbReference>
<dbReference type="SUPFAM" id="SSF46785">
    <property type="entry name" value="Winged helix' DNA-binding domain"/>
    <property type="match status" value="1"/>
</dbReference>
<dbReference type="PANTHER" id="PTHR33164:SF43">
    <property type="entry name" value="HTH-TYPE TRANSCRIPTIONAL REPRESSOR YETL"/>
    <property type="match status" value="1"/>
</dbReference>
<dbReference type="InterPro" id="IPR000835">
    <property type="entry name" value="HTH_MarR-typ"/>
</dbReference>
<name>A0A5B1LG48_9ACTN</name>
<organism evidence="2 3">
    <name type="scientific">Nocardioides humilatus</name>
    <dbReference type="NCBI Taxonomy" id="2607660"/>
    <lineage>
        <taxon>Bacteria</taxon>
        <taxon>Bacillati</taxon>
        <taxon>Actinomycetota</taxon>
        <taxon>Actinomycetes</taxon>
        <taxon>Propionibacteriales</taxon>
        <taxon>Nocardioidaceae</taxon>
        <taxon>Nocardioides</taxon>
    </lineage>
</organism>
<dbReference type="Pfam" id="PF12802">
    <property type="entry name" value="MarR_2"/>
    <property type="match status" value="1"/>
</dbReference>
<reference evidence="2 3" key="1">
    <citation type="submission" date="2019-09" db="EMBL/GenBank/DDBJ databases">
        <title>Nocardioides panacisoli sp. nov., isolated from the soil of a ginseng field.</title>
        <authorList>
            <person name="Cho C."/>
        </authorList>
    </citation>
    <scope>NUCLEOTIDE SEQUENCE [LARGE SCALE GENOMIC DNA]</scope>
    <source>
        <strain evidence="2 3">BN130099</strain>
    </source>
</reference>
<sequence length="157" mass="17043">MTPDQIRAHRETVLLRLLIRVAQTETADLVDRLHAAGHGRVNRAHITLLGNIDTEGTRLVEIARRLGVTRQAASQMVGDIEKRGFVERAADPDDGRAQRVRHTQAGRAMLVDALALMHEIEQGYEAVIGKRAMAQLRTSLSKIAQATDAAAALGSPG</sequence>
<evidence type="ECO:0000313" key="3">
    <source>
        <dbReference type="Proteomes" id="UP000325003"/>
    </source>
</evidence>
<protein>
    <submittedName>
        <fullName evidence="2">MarR family transcriptional regulator</fullName>
    </submittedName>
</protein>
<dbReference type="InterPro" id="IPR036390">
    <property type="entry name" value="WH_DNA-bd_sf"/>
</dbReference>
<dbReference type="PANTHER" id="PTHR33164">
    <property type="entry name" value="TRANSCRIPTIONAL REGULATOR, MARR FAMILY"/>
    <property type="match status" value="1"/>
</dbReference>
<evidence type="ECO:0000259" key="1">
    <source>
        <dbReference type="PROSITE" id="PS50995"/>
    </source>
</evidence>
<dbReference type="EMBL" id="VUJV01000003">
    <property type="protein sequence ID" value="KAA1419148.1"/>
    <property type="molecule type" value="Genomic_DNA"/>
</dbReference>
<accession>A0A5B1LG48</accession>
<dbReference type="GO" id="GO:0006950">
    <property type="term" value="P:response to stress"/>
    <property type="evidence" value="ECO:0007669"/>
    <property type="project" value="TreeGrafter"/>
</dbReference>
<dbReference type="SMART" id="SM00347">
    <property type="entry name" value="HTH_MARR"/>
    <property type="match status" value="1"/>
</dbReference>
<feature type="domain" description="HTH marR-type" evidence="1">
    <location>
        <begin position="11"/>
        <end position="145"/>
    </location>
</feature>
<dbReference type="GO" id="GO:0003700">
    <property type="term" value="F:DNA-binding transcription factor activity"/>
    <property type="evidence" value="ECO:0007669"/>
    <property type="project" value="InterPro"/>
</dbReference>
<reference evidence="2 3" key="2">
    <citation type="submission" date="2019-09" db="EMBL/GenBank/DDBJ databases">
        <authorList>
            <person name="Jin C."/>
        </authorList>
    </citation>
    <scope>NUCLEOTIDE SEQUENCE [LARGE SCALE GENOMIC DNA]</scope>
    <source>
        <strain evidence="2 3">BN130099</strain>
    </source>
</reference>
<gene>
    <name evidence="2" type="ORF">F0U44_11900</name>
</gene>
<dbReference type="AlphaFoldDB" id="A0A5B1LG48"/>
<dbReference type="InterPro" id="IPR039422">
    <property type="entry name" value="MarR/SlyA-like"/>
</dbReference>
<dbReference type="Proteomes" id="UP000325003">
    <property type="component" value="Unassembled WGS sequence"/>
</dbReference>
<comment type="caution">
    <text evidence="2">The sequence shown here is derived from an EMBL/GenBank/DDBJ whole genome shotgun (WGS) entry which is preliminary data.</text>
</comment>
<dbReference type="PROSITE" id="PS50995">
    <property type="entry name" value="HTH_MARR_2"/>
    <property type="match status" value="1"/>
</dbReference>
<keyword evidence="3" id="KW-1185">Reference proteome</keyword>
<evidence type="ECO:0000313" key="2">
    <source>
        <dbReference type="EMBL" id="KAA1419148.1"/>
    </source>
</evidence>